<gene>
    <name evidence="1" type="primary">WDSUB1.2</name>
    <name evidence="1" type="ORF">GBF38_006906</name>
</gene>
<dbReference type="Proteomes" id="UP000805704">
    <property type="component" value="Chromosome 7"/>
</dbReference>
<comment type="caution">
    <text evidence="1">The sequence shown here is derived from an EMBL/GenBank/DDBJ whole genome shotgun (WGS) entry which is preliminary data.</text>
</comment>
<dbReference type="EMBL" id="CM024795">
    <property type="protein sequence ID" value="KAG8001301.1"/>
    <property type="molecule type" value="Genomic_DNA"/>
</dbReference>
<evidence type="ECO:0000313" key="1">
    <source>
        <dbReference type="EMBL" id="KAG8001301.1"/>
    </source>
</evidence>
<sequence length="419" mass="45537">MMSLICTLQDHRDDVNWCAFSGKLLATCSGDKTLRVYSTRDFSELPFSPLSGHGYSVHCCCFSTCGQFLASCSTDATTLVWSMETGEIEAVLEHPGRSPVRICAFSPDSLHLVSGGSDGTLALWDFPSKQLRRTGAVNDTTMVACSFSPCSQVFMTGSTYGDLRLWDLDMNQLHAEKNAHDLGVTCCTFSPNILSGGQVVQFHLASCGQDSLLKIWAINKFSSRAYKMQLLHTLTGQSAPVLSCAYSSDGQLLVSGYVTACSFSPTSPLIATGSMDKTVNIWRLEDGCSSCEKSALTASDGTKEENIPYGTTSAGRSKLLVSDWSEEDVSAWLVEEGLGGLVEKFAANNIDGTELLSLTKETLASELHIDGYSYEREAIESWINTKNRSSPMTNLPLLTTLLTPNHTLKMAIGRWKTSH</sequence>
<name>A0ACB7EGY9_NIBAL</name>
<accession>A0ACB7EGY9</accession>
<keyword evidence="2" id="KW-1185">Reference proteome</keyword>
<evidence type="ECO:0000313" key="2">
    <source>
        <dbReference type="Proteomes" id="UP000805704"/>
    </source>
</evidence>
<organism evidence="1 2">
    <name type="scientific">Nibea albiflora</name>
    <name type="common">Yellow drum</name>
    <name type="synonym">Corvina albiflora</name>
    <dbReference type="NCBI Taxonomy" id="240163"/>
    <lineage>
        <taxon>Eukaryota</taxon>
        <taxon>Metazoa</taxon>
        <taxon>Chordata</taxon>
        <taxon>Craniata</taxon>
        <taxon>Vertebrata</taxon>
        <taxon>Euteleostomi</taxon>
        <taxon>Actinopterygii</taxon>
        <taxon>Neopterygii</taxon>
        <taxon>Teleostei</taxon>
        <taxon>Neoteleostei</taxon>
        <taxon>Acanthomorphata</taxon>
        <taxon>Eupercaria</taxon>
        <taxon>Sciaenidae</taxon>
        <taxon>Nibea</taxon>
    </lineage>
</organism>
<reference evidence="1" key="1">
    <citation type="submission" date="2020-04" db="EMBL/GenBank/DDBJ databases">
        <title>A chromosome-scale assembly and high-density genetic map of the yellow drum (Nibea albiflora) genome.</title>
        <authorList>
            <person name="Xu D."/>
            <person name="Zhang W."/>
            <person name="Chen R."/>
            <person name="Tan P."/>
            <person name="Wang L."/>
            <person name="Song H."/>
            <person name="Tian L."/>
            <person name="Zhu Q."/>
            <person name="Wang B."/>
        </authorList>
    </citation>
    <scope>NUCLEOTIDE SEQUENCE</scope>
    <source>
        <strain evidence="1">ZJHYS-2018</strain>
    </source>
</reference>
<protein>
    <submittedName>
        <fullName evidence="1">WD repeat</fullName>
    </submittedName>
</protein>
<proteinExistence type="predicted"/>